<proteinExistence type="predicted"/>
<accession>A0A2P5B2N9</accession>
<evidence type="ECO:0000259" key="3">
    <source>
        <dbReference type="PROSITE" id="PS50158"/>
    </source>
</evidence>
<dbReference type="Gene3D" id="4.10.60.10">
    <property type="entry name" value="Zinc finger, CCHC-type"/>
    <property type="match status" value="1"/>
</dbReference>
<protein>
    <submittedName>
        <fullName evidence="4">Zinc finger, CCHC-type</fullName>
    </submittedName>
</protein>
<dbReference type="Pfam" id="PF22936">
    <property type="entry name" value="Pol_BBD"/>
    <property type="match status" value="1"/>
</dbReference>
<dbReference type="Pfam" id="PF00098">
    <property type="entry name" value="zf-CCHC"/>
    <property type="match status" value="1"/>
</dbReference>
<dbReference type="InterPro" id="IPR054722">
    <property type="entry name" value="PolX-like_BBD"/>
</dbReference>
<comment type="caution">
    <text evidence="4">The sequence shown here is derived from an EMBL/GenBank/DDBJ whole genome shotgun (WGS) entry which is preliminary data.</text>
</comment>
<keyword evidence="1" id="KW-0863">Zinc-finger</keyword>
<dbReference type="Proteomes" id="UP000237105">
    <property type="component" value="Unassembled WGS sequence"/>
</dbReference>
<dbReference type="PROSITE" id="PS50158">
    <property type="entry name" value="ZF_CCHC"/>
    <property type="match status" value="1"/>
</dbReference>
<dbReference type="AlphaFoldDB" id="A0A2P5B2N9"/>
<evidence type="ECO:0000313" key="4">
    <source>
        <dbReference type="EMBL" id="PON43060.1"/>
    </source>
</evidence>
<feature type="domain" description="CCHC-type" evidence="3">
    <location>
        <begin position="20"/>
        <end position="34"/>
    </location>
</feature>
<keyword evidence="5" id="KW-1185">Reference proteome</keyword>
<evidence type="ECO:0000256" key="1">
    <source>
        <dbReference type="PROSITE-ProRule" id="PRU00047"/>
    </source>
</evidence>
<evidence type="ECO:0000313" key="5">
    <source>
        <dbReference type="Proteomes" id="UP000237105"/>
    </source>
</evidence>
<feature type="non-terminal residue" evidence="4">
    <location>
        <position position="1"/>
    </location>
</feature>
<gene>
    <name evidence="4" type="ORF">PanWU01x14_277160</name>
</gene>
<dbReference type="GO" id="GO:0003676">
    <property type="term" value="F:nucleic acid binding"/>
    <property type="evidence" value="ECO:0007669"/>
    <property type="project" value="InterPro"/>
</dbReference>
<reference evidence="5" key="1">
    <citation type="submission" date="2016-06" db="EMBL/GenBank/DDBJ databases">
        <title>Parallel loss of symbiosis genes in relatives of nitrogen-fixing non-legume Parasponia.</title>
        <authorList>
            <person name="Van Velzen R."/>
            <person name="Holmer R."/>
            <person name="Bu F."/>
            <person name="Rutten L."/>
            <person name="Van Zeijl A."/>
            <person name="Liu W."/>
            <person name="Santuari L."/>
            <person name="Cao Q."/>
            <person name="Sharma T."/>
            <person name="Shen D."/>
            <person name="Roswanjaya Y."/>
            <person name="Wardhani T."/>
            <person name="Kalhor M.S."/>
            <person name="Jansen J."/>
            <person name="Van den Hoogen J."/>
            <person name="Gungor B."/>
            <person name="Hartog M."/>
            <person name="Hontelez J."/>
            <person name="Verver J."/>
            <person name="Yang W.-C."/>
            <person name="Schijlen E."/>
            <person name="Repin R."/>
            <person name="Schilthuizen M."/>
            <person name="Schranz E."/>
            <person name="Heidstra R."/>
            <person name="Miyata K."/>
            <person name="Fedorova E."/>
            <person name="Kohlen W."/>
            <person name="Bisseling T."/>
            <person name="Smit S."/>
            <person name="Geurts R."/>
        </authorList>
    </citation>
    <scope>NUCLEOTIDE SEQUENCE [LARGE SCALE GENOMIC DNA]</scope>
    <source>
        <strain evidence="5">cv. WU1-14</strain>
    </source>
</reference>
<dbReference type="SUPFAM" id="SSF57756">
    <property type="entry name" value="Retrovirus zinc finger-like domains"/>
    <property type="match status" value="1"/>
</dbReference>
<dbReference type="OrthoDB" id="1626798at2759"/>
<dbReference type="InterPro" id="IPR001878">
    <property type="entry name" value="Znf_CCHC"/>
</dbReference>
<keyword evidence="1" id="KW-0479">Metal-binding</keyword>
<name>A0A2P5B2N9_PARAD</name>
<dbReference type="EMBL" id="JXTB01000378">
    <property type="protein sequence ID" value="PON43060.1"/>
    <property type="molecule type" value="Genomic_DNA"/>
</dbReference>
<organism evidence="4 5">
    <name type="scientific">Parasponia andersonii</name>
    <name type="common">Sponia andersonii</name>
    <dbReference type="NCBI Taxonomy" id="3476"/>
    <lineage>
        <taxon>Eukaryota</taxon>
        <taxon>Viridiplantae</taxon>
        <taxon>Streptophyta</taxon>
        <taxon>Embryophyta</taxon>
        <taxon>Tracheophyta</taxon>
        <taxon>Spermatophyta</taxon>
        <taxon>Magnoliopsida</taxon>
        <taxon>eudicotyledons</taxon>
        <taxon>Gunneridae</taxon>
        <taxon>Pentapetalae</taxon>
        <taxon>rosids</taxon>
        <taxon>fabids</taxon>
        <taxon>Rosales</taxon>
        <taxon>Cannabaceae</taxon>
        <taxon>Parasponia</taxon>
    </lineage>
</organism>
<dbReference type="SMART" id="SM00343">
    <property type="entry name" value="ZnF_C2HC"/>
    <property type="match status" value="1"/>
</dbReference>
<sequence length="135" mass="15459">AQKNNNRGGRPKQNRRFEWKCYNCGKKGHIAKNCWSKKKTAESNAATSRDERKSDDEWDVEASFAVEEELVLTAMVPEQIDYDNNWIVDTGCSNHMTNDKEKLHNMTEYKGGREVVTANNSRLPIAHIGKMVFVP</sequence>
<evidence type="ECO:0000256" key="2">
    <source>
        <dbReference type="SAM" id="MobiDB-lite"/>
    </source>
</evidence>
<dbReference type="GO" id="GO:0008270">
    <property type="term" value="F:zinc ion binding"/>
    <property type="evidence" value="ECO:0007669"/>
    <property type="project" value="UniProtKB-KW"/>
</dbReference>
<feature type="region of interest" description="Disordered" evidence="2">
    <location>
        <begin position="35"/>
        <end position="57"/>
    </location>
</feature>
<keyword evidence="1" id="KW-0862">Zinc</keyword>
<dbReference type="InterPro" id="IPR036875">
    <property type="entry name" value="Znf_CCHC_sf"/>
</dbReference>